<evidence type="ECO:0000256" key="1">
    <source>
        <dbReference type="SAM" id="Phobius"/>
    </source>
</evidence>
<dbReference type="Gene3D" id="1.10.167.10">
    <property type="entry name" value="Regulator of G-protein Signalling 4, domain 2"/>
    <property type="match status" value="1"/>
</dbReference>
<dbReference type="SUPFAM" id="SSF48097">
    <property type="entry name" value="Regulator of G-protein signaling, RGS"/>
    <property type="match status" value="1"/>
</dbReference>
<keyword evidence="1" id="KW-0812">Transmembrane</keyword>
<dbReference type="Proteomes" id="UP001153678">
    <property type="component" value="Unassembled WGS sequence"/>
</dbReference>
<feature type="transmembrane region" description="Helical" evidence="1">
    <location>
        <begin position="426"/>
        <end position="443"/>
    </location>
</feature>
<evidence type="ECO:0000259" key="2">
    <source>
        <dbReference type="Pfam" id="PF15982"/>
    </source>
</evidence>
<dbReference type="PANTHER" id="PTHR12459:SF6">
    <property type="entry name" value="GB|AAD46013.1"/>
    <property type="match status" value="1"/>
</dbReference>
<comment type="caution">
    <text evidence="3">The sequence shown here is derived from an EMBL/GenBank/DDBJ whole genome shotgun (WGS) entry which is preliminary data.</text>
</comment>
<feature type="transmembrane region" description="Helical" evidence="1">
    <location>
        <begin position="526"/>
        <end position="547"/>
    </location>
</feature>
<proteinExistence type="predicted"/>
<name>A0A9W4WYA0_9GLOM</name>
<gene>
    <name evidence="3" type="ORF">FWILDA_LOCUS5662</name>
</gene>
<sequence>MSKTENIHISAIPSNEVNIRLVENSAYETSLLANNEKDQKGTRRQLVIIDKPNTPKDIVLHAIIGGLRSYVMAHGIRGGVNFLLNLLTVFRKRKGSIYKIYKAFIRGFFGTDAVRFGVAFGGFSFLWKFINNGLRYVRKEDDHWNGLAAGSIAGISIMAEKRERRISIAQQLFVRALQALYNAGHARDYFRIPHGDALLFIISTAQMRPTTIPKDFLNFMIITARVPKKTLDINLHLRRGLSLDKEVAIDLVKSFKGTKNAIEVAYNLPPRPVTIPCELVHPKFDSCIYTIIERFYQVFRRIAPVYATLNFVPMVAFKLKQLAKEPMGLIQKSSFNTIRSSTFLATFVASYQSHICLHRNIVKYFDITWDSKYLYWWAGFSSALAIFIEHKNRRADLALYVLPKAAESWYKIMCQKNWIFELHRTAEVWFFSAAMGIIMTAYQHEPETLSPMAKLWLQILYIFLGVSIAFFLTITTYLFYHRRKQIKDMETRSMRLSITFAISNIIFCPVLVIYNGFYKDTFPCYVILWNIYLSVVIYLAVIFIRGLRLIFLAQLSYAMLEATWGTKPTLMLEQNNEENRLNKNFTVKEHLKWYRKQKKYSTDKVLCYGLFFVVGIVVIALMGMTIFIDEFSIKNTKKDCAFILYYFLRTIEESYGLRRDFLKNICIFIFSLVLYILWITVFQTADSIWRPLMWLPTALVSSHVITILIPIIRSYDKNDDSKDECREQERMMRFSQVLGDDDLFEQYKICTASFFCAELMLFIEEYQFLKKTVLRYYYKSQTHELIEIDNPLLNDNAATCQNSTFWEVSDPEPSLTDEMMPRDVQLSAGIEKNVSPVTVSIHDNLVKCLSKPPPANEKIPKILRPYFFRFFRIFLVPSADLAVNVIDSTIRDVTAKINTEDYRLDMFETAKAEVLHLLYGNTFATFVEKYKENIQSILQPKIEDVI</sequence>
<feature type="transmembrane region" description="Helical" evidence="1">
    <location>
        <begin position="661"/>
        <end position="681"/>
    </location>
</feature>
<feature type="transmembrane region" description="Helical" evidence="1">
    <location>
        <begin position="373"/>
        <end position="390"/>
    </location>
</feature>
<feature type="transmembrane region" description="Helical" evidence="1">
    <location>
        <begin position="492"/>
        <end position="514"/>
    </location>
</feature>
<dbReference type="AlphaFoldDB" id="A0A9W4WYA0"/>
<keyword evidence="1" id="KW-1133">Transmembrane helix</keyword>
<feature type="transmembrane region" description="Helical" evidence="1">
    <location>
        <begin position="605"/>
        <end position="628"/>
    </location>
</feature>
<dbReference type="InterPro" id="IPR031926">
    <property type="entry name" value="TMEM135_N"/>
</dbReference>
<dbReference type="InterPro" id="IPR036305">
    <property type="entry name" value="RGS_sf"/>
</dbReference>
<feature type="transmembrane region" description="Helical" evidence="1">
    <location>
        <begin position="455"/>
        <end position="480"/>
    </location>
</feature>
<evidence type="ECO:0000313" key="4">
    <source>
        <dbReference type="Proteomes" id="UP001153678"/>
    </source>
</evidence>
<dbReference type="InterPro" id="IPR044926">
    <property type="entry name" value="RGS_subdomain_2"/>
</dbReference>
<feature type="transmembrane region" description="Helical" evidence="1">
    <location>
        <begin position="693"/>
        <end position="712"/>
    </location>
</feature>
<dbReference type="EMBL" id="CAMKVN010000961">
    <property type="protein sequence ID" value="CAI2172601.1"/>
    <property type="molecule type" value="Genomic_DNA"/>
</dbReference>
<reference evidence="3" key="1">
    <citation type="submission" date="2022-08" db="EMBL/GenBank/DDBJ databases">
        <authorList>
            <person name="Kallberg Y."/>
            <person name="Tangrot J."/>
            <person name="Rosling A."/>
        </authorList>
    </citation>
    <scope>NUCLEOTIDE SEQUENCE</scope>
    <source>
        <strain evidence="3">Wild A</strain>
    </source>
</reference>
<dbReference type="InterPro" id="IPR026749">
    <property type="entry name" value="Tmem135"/>
</dbReference>
<organism evidence="3 4">
    <name type="scientific">Funneliformis geosporum</name>
    <dbReference type="NCBI Taxonomy" id="1117311"/>
    <lineage>
        <taxon>Eukaryota</taxon>
        <taxon>Fungi</taxon>
        <taxon>Fungi incertae sedis</taxon>
        <taxon>Mucoromycota</taxon>
        <taxon>Glomeromycotina</taxon>
        <taxon>Glomeromycetes</taxon>
        <taxon>Glomerales</taxon>
        <taxon>Glomeraceae</taxon>
        <taxon>Funneliformis</taxon>
    </lineage>
</organism>
<keyword evidence="1" id="KW-0472">Membrane</keyword>
<feature type="domain" description="Transmembrane protein 135 N-terminal" evidence="2">
    <location>
        <begin position="283"/>
        <end position="412"/>
    </location>
</feature>
<keyword evidence="4" id="KW-1185">Reference proteome</keyword>
<protein>
    <submittedName>
        <fullName evidence="3">3260_t:CDS:1</fullName>
    </submittedName>
</protein>
<accession>A0A9W4WYA0</accession>
<dbReference type="OrthoDB" id="291792at2759"/>
<evidence type="ECO:0000313" key="3">
    <source>
        <dbReference type="EMBL" id="CAI2172601.1"/>
    </source>
</evidence>
<dbReference type="Pfam" id="PF15982">
    <property type="entry name" value="TMEM135_C_rich"/>
    <property type="match status" value="1"/>
</dbReference>
<dbReference type="PANTHER" id="PTHR12459">
    <property type="entry name" value="TRANSMEMBRANE PROTEIN 135-RELATED"/>
    <property type="match status" value="1"/>
</dbReference>